<protein>
    <recommendedName>
        <fullName evidence="9">Enoyl-[acyl-carrier-protein] reductase [NADH]</fullName>
        <ecNumber evidence="9">1.3.1.9</ecNumber>
    </recommendedName>
</protein>
<dbReference type="Gene3D" id="1.10.8.400">
    <property type="entry name" value="Enoyl acyl carrier protein reductase"/>
    <property type="match status" value="1"/>
</dbReference>
<keyword evidence="14" id="KW-1185">Reference proteome</keyword>
<feature type="binding site" evidence="12">
    <location>
        <begin position="19"/>
        <end position="20"/>
    </location>
    <ligand>
        <name>NAD(+)</name>
        <dbReference type="ChEBI" id="CHEBI:57540"/>
    </ligand>
</feature>
<evidence type="ECO:0000256" key="6">
    <source>
        <dbReference type="ARBA" id="ARBA00023027"/>
    </source>
</evidence>
<dbReference type="EMBL" id="VTRV01000004">
    <property type="protein sequence ID" value="TZF91711.1"/>
    <property type="molecule type" value="Genomic_DNA"/>
</dbReference>
<dbReference type="InterPro" id="IPR014358">
    <property type="entry name" value="Enoyl-ACP_Rdtase_NADH"/>
</dbReference>
<evidence type="ECO:0000256" key="7">
    <source>
        <dbReference type="ARBA" id="ARBA00023098"/>
    </source>
</evidence>
<evidence type="ECO:0000256" key="9">
    <source>
        <dbReference type="PIRNR" id="PIRNR000094"/>
    </source>
</evidence>
<dbReference type="PANTHER" id="PTHR43159:SF2">
    <property type="entry name" value="ENOYL-[ACYL-CARRIER-PROTEIN] REDUCTASE [NADH], CHLOROPLASTIC"/>
    <property type="match status" value="1"/>
</dbReference>
<gene>
    <name evidence="13" type="ORF">FW784_00645</name>
</gene>
<dbReference type="SUPFAM" id="SSF51735">
    <property type="entry name" value="NAD(P)-binding Rossmann-fold domains"/>
    <property type="match status" value="1"/>
</dbReference>
<keyword evidence="6 9" id="KW-0520">NAD</keyword>
<comment type="caution">
    <text evidence="13">The sequence shown here is derived from an EMBL/GenBank/DDBJ whole genome shotgun (WGS) entry which is preliminary data.</text>
</comment>
<feature type="active site" description="Proton acceptor" evidence="10">
    <location>
        <position position="157"/>
    </location>
</feature>
<accession>A0A5D8ZA88</accession>
<dbReference type="UniPathway" id="UPA00094"/>
<dbReference type="InterPro" id="IPR002347">
    <property type="entry name" value="SDR_fam"/>
</dbReference>
<feature type="binding site" evidence="11">
    <location>
        <position position="95"/>
    </location>
    <ligand>
        <name>substrate</name>
    </ligand>
</feature>
<reference evidence="13 14" key="1">
    <citation type="submission" date="2019-08" db="EMBL/GenBank/DDBJ databases">
        <title>Draft genome sequence of Lysobacter sp. UKS-15.</title>
        <authorList>
            <person name="Im W.-T."/>
        </authorList>
    </citation>
    <scope>NUCLEOTIDE SEQUENCE [LARGE SCALE GENOMIC DNA]</scope>
    <source>
        <strain evidence="13 14">UKS-15</strain>
    </source>
</reference>
<dbReference type="AlphaFoldDB" id="A0A5D8ZA88"/>
<evidence type="ECO:0000256" key="5">
    <source>
        <dbReference type="ARBA" id="ARBA00023002"/>
    </source>
</evidence>
<sequence length="264" mass="28206">MGFLQGKRALITGIASQRSIASGIAEAMHRQGAELAFTYQNEKLKSRVEAAAAECGSDIVIPLDVSSDEQIAQCFEQLGKRWDGFDILVHAIAYAPREAIEGEFLDGLTRENFAMAHDISAYSLAALAKAARPMMQGRHGSILTLSYLGAERALQNYNVMGVAKASLEATVRYLALNLGPEGTRVNAISAGPIKTLAAAGIANFRKMLHHFESYAPMRRSVTIEDVGNAAAFLCSDLAAGITGEVTYVDSGYNILGMTGIGDED</sequence>
<dbReference type="PANTHER" id="PTHR43159">
    <property type="entry name" value="ENOYL-[ACYL-CARRIER-PROTEIN] REDUCTASE"/>
    <property type="match status" value="1"/>
</dbReference>
<dbReference type="EC" id="1.3.1.9" evidence="9"/>
<name>A0A5D8ZA88_9GAMM</name>
<comment type="similarity">
    <text evidence="2 9">Belongs to the short-chain dehydrogenases/reductases (SDR) family. FabI subfamily.</text>
</comment>
<evidence type="ECO:0000256" key="10">
    <source>
        <dbReference type="PIRSR" id="PIRSR000094-1"/>
    </source>
</evidence>
<dbReference type="OrthoDB" id="9803628at2"/>
<dbReference type="FunFam" id="3.40.50.720:FF:000054">
    <property type="entry name" value="Enoyl-[acyl-carrier-protein] reductase [NADH]"/>
    <property type="match status" value="1"/>
</dbReference>
<evidence type="ECO:0000256" key="3">
    <source>
        <dbReference type="ARBA" id="ARBA00022516"/>
    </source>
</evidence>
<keyword evidence="3 9" id="KW-0444">Lipid biosynthesis</keyword>
<evidence type="ECO:0000256" key="2">
    <source>
        <dbReference type="ARBA" id="ARBA00009233"/>
    </source>
</evidence>
<evidence type="ECO:0000256" key="12">
    <source>
        <dbReference type="PIRSR" id="PIRSR000094-3"/>
    </source>
</evidence>
<dbReference type="GO" id="GO:0006633">
    <property type="term" value="P:fatty acid biosynthetic process"/>
    <property type="evidence" value="ECO:0007669"/>
    <property type="project" value="UniProtKB-UniPathway"/>
</dbReference>
<dbReference type="Proteomes" id="UP000323164">
    <property type="component" value="Unassembled WGS sequence"/>
</dbReference>
<feature type="binding site" evidence="12">
    <location>
        <position position="164"/>
    </location>
    <ligand>
        <name>NAD(+)</name>
        <dbReference type="ChEBI" id="CHEBI:57540"/>
    </ligand>
</feature>
<dbReference type="PIRSF" id="PIRSF000094">
    <property type="entry name" value="Enoyl-ACP_rdct"/>
    <property type="match status" value="1"/>
</dbReference>
<comment type="catalytic activity">
    <reaction evidence="9">
        <text>a 2,3-saturated acyl-[ACP] + NAD(+) = a (2E)-enoyl-[ACP] + NADH + H(+)</text>
        <dbReference type="Rhea" id="RHEA:10240"/>
        <dbReference type="Rhea" id="RHEA-COMP:9925"/>
        <dbReference type="Rhea" id="RHEA-COMP:9926"/>
        <dbReference type="ChEBI" id="CHEBI:15378"/>
        <dbReference type="ChEBI" id="CHEBI:57540"/>
        <dbReference type="ChEBI" id="CHEBI:57945"/>
        <dbReference type="ChEBI" id="CHEBI:78784"/>
        <dbReference type="ChEBI" id="CHEBI:78785"/>
        <dbReference type="EC" id="1.3.1.9"/>
    </reaction>
</comment>
<feature type="binding site" evidence="12">
    <location>
        <position position="13"/>
    </location>
    <ligand>
        <name>NAD(+)</name>
        <dbReference type="ChEBI" id="CHEBI:57540"/>
    </ligand>
</feature>
<dbReference type="RefSeq" id="WP_149351437.1">
    <property type="nucleotide sequence ID" value="NZ_VTRV01000004.1"/>
</dbReference>
<comment type="pathway">
    <text evidence="1">Lipid metabolism; fatty acid biosynthesis.</text>
</comment>
<keyword evidence="8 9" id="KW-0275">Fatty acid biosynthesis</keyword>
<proteinExistence type="inferred from homology"/>
<evidence type="ECO:0000256" key="11">
    <source>
        <dbReference type="PIRSR" id="PIRSR000094-2"/>
    </source>
</evidence>
<dbReference type="GO" id="GO:0004318">
    <property type="term" value="F:enoyl-[acyl-carrier-protein] reductase (NADH) activity"/>
    <property type="evidence" value="ECO:0007669"/>
    <property type="project" value="UniProtKB-EC"/>
</dbReference>
<dbReference type="FunFam" id="1.10.8.400:FF:000001">
    <property type="entry name" value="Enoyl-[acyl-carrier-protein] reductase [NADH]"/>
    <property type="match status" value="1"/>
</dbReference>
<evidence type="ECO:0000313" key="13">
    <source>
        <dbReference type="EMBL" id="TZF91711.1"/>
    </source>
</evidence>
<feature type="active site" description="Proton acceptor" evidence="10">
    <location>
        <position position="147"/>
    </location>
</feature>
<evidence type="ECO:0000256" key="4">
    <source>
        <dbReference type="ARBA" id="ARBA00022832"/>
    </source>
</evidence>
<dbReference type="CDD" id="cd05372">
    <property type="entry name" value="ENR_SDR"/>
    <property type="match status" value="1"/>
</dbReference>
<keyword evidence="5 9" id="KW-0560">Oxidoreductase</keyword>
<feature type="binding site" evidence="12">
    <location>
        <position position="92"/>
    </location>
    <ligand>
        <name>NAD(+)</name>
        <dbReference type="ChEBI" id="CHEBI:57540"/>
    </ligand>
</feature>
<feature type="binding site" evidence="12">
    <location>
        <begin position="193"/>
        <end position="197"/>
    </location>
    <ligand>
        <name>NAD(+)</name>
        <dbReference type="ChEBI" id="CHEBI:57540"/>
    </ligand>
</feature>
<dbReference type="InterPro" id="IPR036291">
    <property type="entry name" value="NAD(P)-bd_dom_sf"/>
</dbReference>
<keyword evidence="4" id="KW-0276">Fatty acid metabolism</keyword>
<evidence type="ECO:0000256" key="8">
    <source>
        <dbReference type="ARBA" id="ARBA00023160"/>
    </source>
</evidence>
<dbReference type="Gene3D" id="3.40.50.720">
    <property type="entry name" value="NAD(P)-binding Rossmann-like Domain"/>
    <property type="match status" value="1"/>
</dbReference>
<evidence type="ECO:0000313" key="14">
    <source>
        <dbReference type="Proteomes" id="UP000323164"/>
    </source>
</evidence>
<evidence type="ECO:0000256" key="1">
    <source>
        <dbReference type="ARBA" id="ARBA00005194"/>
    </source>
</evidence>
<feature type="binding site" evidence="12">
    <location>
        <position position="40"/>
    </location>
    <ligand>
        <name>NAD(+)</name>
        <dbReference type="ChEBI" id="CHEBI:57540"/>
    </ligand>
</feature>
<organism evidence="13 14">
    <name type="scientific">Cognatilysobacter lacus</name>
    <dbReference type="NCBI Taxonomy" id="1643323"/>
    <lineage>
        <taxon>Bacteria</taxon>
        <taxon>Pseudomonadati</taxon>
        <taxon>Pseudomonadota</taxon>
        <taxon>Gammaproteobacteria</taxon>
        <taxon>Lysobacterales</taxon>
        <taxon>Lysobacteraceae</taxon>
        <taxon>Cognatilysobacter</taxon>
    </lineage>
</organism>
<feature type="binding site" evidence="12">
    <location>
        <begin position="64"/>
        <end position="65"/>
    </location>
    <ligand>
        <name>NAD(+)</name>
        <dbReference type="ChEBI" id="CHEBI:57540"/>
    </ligand>
</feature>
<dbReference type="PRINTS" id="PR00081">
    <property type="entry name" value="GDHRDH"/>
</dbReference>
<dbReference type="Pfam" id="PF13561">
    <property type="entry name" value="adh_short_C2"/>
    <property type="match status" value="1"/>
</dbReference>
<keyword evidence="7" id="KW-0443">Lipid metabolism</keyword>